<dbReference type="STRING" id="1798392.A3A79_04625"/>
<comment type="caution">
    <text evidence="2">The sequence shown here is derived from an EMBL/GenBank/DDBJ whole genome shotgun (WGS) entry which is preliminary data.</text>
</comment>
<feature type="transmembrane region" description="Helical" evidence="1">
    <location>
        <begin position="150"/>
        <end position="183"/>
    </location>
</feature>
<evidence type="ECO:0000313" key="3">
    <source>
        <dbReference type="Proteomes" id="UP000178759"/>
    </source>
</evidence>
<sequence>MGKTASRIWPVVLIFFAWFIFSFPYFFKGLVPFPSKYLVTFFPPWNASYGMPVKNNAMPDVITQMYPWKKLTVDTWRNGEIPLWNPYSFSGTPHLGNYQSATLSPFNLLFFIFREVDAWSLLVLLQPLLAGLFMYIYLRSLERSQAGSLIGSLAFMFCGFLVVWMAYGTLGYAALFLPLILWAIRKNNGILVSIGLALSFVSGHFQISLYVAAVSLFYAFSFNRSAIKFIFFGILLAAPQILPSLEVYQNSGRFLSQGGEIIPWQYLITFVAPDFFGNPVTRNDWYGHYAEWAGFVGVIPLILALSAIVQKKEKQEIFFLTTLVVSLILATTPLLFLFKIPALSTSAASRIIVMASFSLSVLASFGMDKRKKIKPLTIGIFIFLLCSWIALLYFHPLPVDKLIVAKRNLILPSALLAASIVLLWIKRWKKLVFAVLIGLTVFDMLRFSIKWMPFDERQYVYPEMPVITFLKSRVGYDRVFGNFGNELATYFGISSLEGYDAVYQKRYGEFISTFHDGKIGDLARSVVLVDKQGKLTEDMLQLLGVRYILHRVSDGRNIWAYPFWNYPHYVQIYKDDVYEVYENTRAYPRAFLTSNFESVEGETTIELYRPTRVRIRTKSDSPKELFLSDTYDAGWQVTIDGKPDKILQSKYAFRQVSVPEGEHSVEFTYRPKSFILGVWLAIVSLILIFYAHRFS</sequence>
<name>A0A1F6AI93_9BACT</name>
<dbReference type="InterPro" id="IPR018580">
    <property type="entry name" value="Uncharacterised_YfhO"/>
</dbReference>
<evidence type="ECO:0000256" key="1">
    <source>
        <dbReference type="SAM" id="Phobius"/>
    </source>
</evidence>
<feature type="transmembrane region" description="Helical" evidence="1">
    <location>
        <begin position="378"/>
        <end position="397"/>
    </location>
</feature>
<accession>A0A1F6AI93</accession>
<keyword evidence="1" id="KW-0812">Transmembrane</keyword>
<dbReference type="EMBL" id="MFJV01000001">
    <property type="protein sequence ID" value="OGG24440.1"/>
    <property type="molecule type" value="Genomic_DNA"/>
</dbReference>
<reference evidence="2 3" key="1">
    <citation type="journal article" date="2016" name="Nat. Commun.">
        <title>Thousands of microbial genomes shed light on interconnected biogeochemical processes in an aquifer system.</title>
        <authorList>
            <person name="Anantharaman K."/>
            <person name="Brown C.T."/>
            <person name="Hug L.A."/>
            <person name="Sharon I."/>
            <person name="Castelle C.J."/>
            <person name="Probst A.J."/>
            <person name="Thomas B.C."/>
            <person name="Singh A."/>
            <person name="Wilkins M.J."/>
            <person name="Karaoz U."/>
            <person name="Brodie E.L."/>
            <person name="Williams K.H."/>
            <person name="Hubbard S.S."/>
            <person name="Banfield J.F."/>
        </authorList>
    </citation>
    <scope>NUCLEOTIDE SEQUENCE [LARGE SCALE GENOMIC DNA]</scope>
</reference>
<feature type="transmembrane region" description="Helical" evidence="1">
    <location>
        <begin position="292"/>
        <end position="310"/>
    </location>
</feature>
<keyword evidence="1" id="KW-0472">Membrane</keyword>
<feature type="transmembrane region" description="Helical" evidence="1">
    <location>
        <begin position="118"/>
        <end position="138"/>
    </location>
</feature>
<dbReference type="Proteomes" id="UP000178759">
    <property type="component" value="Unassembled WGS sequence"/>
</dbReference>
<feature type="transmembrane region" description="Helical" evidence="1">
    <location>
        <begin position="409"/>
        <end position="425"/>
    </location>
</feature>
<dbReference type="AlphaFoldDB" id="A0A1F6AI93"/>
<feature type="transmembrane region" description="Helical" evidence="1">
    <location>
        <begin position="226"/>
        <end position="245"/>
    </location>
</feature>
<evidence type="ECO:0000313" key="2">
    <source>
        <dbReference type="EMBL" id="OGG24440.1"/>
    </source>
</evidence>
<keyword evidence="1" id="KW-1133">Transmembrane helix</keyword>
<dbReference type="PANTHER" id="PTHR38454">
    <property type="entry name" value="INTEGRAL MEMBRANE PROTEIN-RELATED"/>
    <property type="match status" value="1"/>
</dbReference>
<gene>
    <name evidence="2" type="ORF">A3A79_04625</name>
</gene>
<dbReference type="Pfam" id="PF09586">
    <property type="entry name" value="YfhO"/>
    <property type="match status" value="2"/>
</dbReference>
<feature type="transmembrane region" description="Helical" evidence="1">
    <location>
        <begin position="347"/>
        <end position="366"/>
    </location>
</feature>
<feature type="transmembrane region" description="Helical" evidence="1">
    <location>
        <begin position="7"/>
        <end position="27"/>
    </location>
</feature>
<proteinExistence type="predicted"/>
<dbReference type="PANTHER" id="PTHR38454:SF1">
    <property type="entry name" value="INTEGRAL MEMBRANE PROTEIN"/>
    <property type="match status" value="1"/>
</dbReference>
<feature type="transmembrane region" description="Helical" evidence="1">
    <location>
        <begin position="674"/>
        <end position="691"/>
    </location>
</feature>
<feature type="transmembrane region" description="Helical" evidence="1">
    <location>
        <begin position="189"/>
        <end position="219"/>
    </location>
</feature>
<protein>
    <recommendedName>
        <fullName evidence="4">Membrane protein 6-pyruvoyl-tetrahydropterin synthase-related domain-containing protein</fullName>
    </recommendedName>
</protein>
<evidence type="ECO:0008006" key="4">
    <source>
        <dbReference type="Google" id="ProtNLM"/>
    </source>
</evidence>
<organism evidence="2 3">
    <name type="scientific">Candidatus Gottesmanbacteria bacterium RIFCSPLOWO2_01_FULL_43_11b</name>
    <dbReference type="NCBI Taxonomy" id="1798392"/>
    <lineage>
        <taxon>Bacteria</taxon>
        <taxon>Candidatus Gottesmaniibacteriota</taxon>
    </lineage>
</organism>
<feature type="transmembrane region" description="Helical" evidence="1">
    <location>
        <begin position="432"/>
        <end position="449"/>
    </location>
</feature>
<feature type="transmembrane region" description="Helical" evidence="1">
    <location>
        <begin position="317"/>
        <end position="341"/>
    </location>
</feature>